<keyword evidence="1" id="KW-0472">Membrane</keyword>
<keyword evidence="1" id="KW-0812">Transmembrane</keyword>
<sequence>MSKKDTSLEHIDPVKLLLFIFIFAIVCLVMIFAFIVPNIKEYRAINTQNRSQMASFAKVKQIYDTKSEALSSLKTNNQFILKSYETKFDKKKFIDFASKFFQNVSLNELEIENQNEEYFLYELNVTSSVKTPTNFYDFLDALSKYESIIKAEFPIKMKGDEKNIHTTFNIKVYGKKD</sequence>
<proteinExistence type="predicted"/>
<protein>
    <submittedName>
        <fullName evidence="2">Uncharacterized protein</fullName>
    </submittedName>
</protein>
<comment type="caution">
    <text evidence="2">The sequence shown here is derived from an EMBL/GenBank/DDBJ whole genome shotgun (WGS) entry which is preliminary data.</text>
</comment>
<accession>A0ABT7HN97</accession>
<feature type="transmembrane region" description="Helical" evidence="1">
    <location>
        <begin position="16"/>
        <end position="36"/>
    </location>
</feature>
<organism evidence="2 3">
    <name type="scientific">Campylobacter gastrosuis</name>
    <dbReference type="NCBI Taxonomy" id="2974576"/>
    <lineage>
        <taxon>Bacteria</taxon>
        <taxon>Pseudomonadati</taxon>
        <taxon>Campylobacterota</taxon>
        <taxon>Epsilonproteobacteria</taxon>
        <taxon>Campylobacterales</taxon>
        <taxon>Campylobacteraceae</taxon>
        <taxon>Campylobacter</taxon>
    </lineage>
</organism>
<keyword evidence="3" id="KW-1185">Reference proteome</keyword>
<reference evidence="2" key="1">
    <citation type="submission" date="2022-08" db="EMBL/GenBank/DDBJ databases">
        <authorList>
            <person name="Wang H."/>
        </authorList>
    </citation>
    <scope>NUCLEOTIDE SEQUENCE</scope>
    <source>
        <strain evidence="2">PS10</strain>
    </source>
</reference>
<dbReference type="EMBL" id="JANURM010000001">
    <property type="protein sequence ID" value="MDL0088130.1"/>
    <property type="molecule type" value="Genomic_DNA"/>
</dbReference>
<name>A0ABT7HN97_9BACT</name>
<dbReference type="RefSeq" id="WP_284936760.1">
    <property type="nucleotide sequence ID" value="NZ_JANURM010000001.1"/>
</dbReference>
<keyword evidence="1" id="KW-1133">Transmembrane helix</keyword>
<evidence type="ECO:0000256" key="1">
    <source>
        <dbReference type="SAM" id="Phobius"/>
    </source>
</evidence>
<evidence type="ECO:0000313" key="2">
    <source>
        <dbReference type="EMBL" id="MDL0088130.1"/>
    </source>
</evidence>
<reference evidence="2" key="2">
    <citation type="journal article" date="2023" name="Microorganisms">
        <title>Isolation and Genomic Characteristics of Cat-Borne Campylobacter felis sp. nov. and Sheep-Borne Campylobacter ovis sp. nov.</title>
        <authorList>
            <person name="Wang H."/>
            <person name="Li Y."/>
            <person name="Gu Y."/>
            <person name="Zhou G."/>
            <person name="Chen X."/>
            <person name="Zhang X."/>
            <person name="Shao Z."/>
            <person name="Zhang J."/>
            <person name="Zhang M."/>
        </authorList>
    </citation>
    <scope>NUCLEOTIDE SEQUENCE</scope>
    <source>
        <strain evidence="2">PS10</strain>
    </source>
</reference>
<gene>
    <name evidence="2" type="ORF">NYG85_01900</name>
</gene>
<dbReference type="Proteomes" id="UP001173801">
    <property type="component" value="Unassembled WGS sequence"/>
</dbReference>
<evidence type="ECO:0000313" key="3">
    <source>
        <dbReference type="Proteomes" id="UP001173801"/>
    </source>
</evidence>